<evidence type="ECO:0000313" key="2">
    <source>
        <dbReference type="EMBL" id="KYM77293.1"/>
    </source>
</evidence>
<feature type="signal peptide" evidence="1">
    <location>
        <begin position="1"/>
        <end position="27"/>
    </location>
</feature>
<dbReference type="InterPro" id="IPR011993">
    <property type="entry name" value="PH-like_dom_sf"/>
</dbReference>
<keyword evidence="3" id="KW-1185">Reference proteome</keyword>
<gene>
    <name evidence="2" type="ORF">ALC53_12274</name>
</gene>
<evidence type="ECO:0000256" key="1">
    <source>
        <dbReference type="SAM" id="SignalP"/>
    </source>
</evidence>
<accession>A0A195AYI2</accession>
<organism evidence="2 3">
    <name type="scientific">Atta colombica</name>
    <dbReference type="NCBI Taxonomy" id="520822"/>
    <lineage>
        <taxon>Eukaryota</taxon>
        <taxon>Metazoa</taxon>
        <taxon>Ecdysozoa</taxon>
        <taxon>Arthropoda</taxon>
        <taxon>Hexapoda</taxon>
        <taxon>Insecta</taxon>
        <taxon>Pterygota</taxon>
        <taxon>Neoptera</taxon>
        <taxon>Endopterygota</taxon>
        <taxon>Hymenoptera</taxon>
        <taxon>Apocrita</taxon>
        <taxon>Aculeata</taxon>
        <taxon>Formicoidea</taxon>
        <taxon>Formicidae</taxon>
        <taxon>Myrmicinae</taxon>
        <taxon>Atta</taxon>
    </lineage>
</organism>
<dbReference type="PANTHER" id="PTHR15832">
    <property type="entry name" value="SHC (SRC HOMOLOGY DOMAIN C-TERMINAL) ADAPTOR HOMOLOG"/>
    <property type="match status" value="1"/>
</dbReference>
<dbReference type="EMBL" id="KQ976701">
    <property type="protein sequence ID" value="KYM77293.1"/>
    <property type="molecule type" value="Genomic_DNA"/>
</dbReference>
<evidence type="ECO:0000313" key="3">
    <source>
        <dbReference type="Proteomes" id="UP000078540"/>
    </source>
</evidence>
<proteinExistence type="predicted"/>
<sequence length="186" mass="21236">LKYVKKSHLYLILRIVLLHKSLYTCYSDRFTPVLLIVSLAGIKVCSPDGKVSTRDAHTDTPAEKDTLRKLDRIAEYPWQKICSYSTIIFSITILCVQMAHALRRIFYATCEPQHAQFSFLAREPGAHFSLQYCHSFITESAEQYQCALRSDEVNGKVHEMLALAMNKNTAIIRKLLVSLKIIPMKA</sequence>
<dbReference type="AlphaFoldDB" id="A0A195AYI2"/>
<keyword evidence="1" id="KW-0732">Signal</keyword>
<evidence type="ECO:0008006" key="4">
    <source>
        <dbReference type="Google" id="ProtNLM"/>
    </source>
</evidence>
<feature type="non-terminal residue" evidence="2">
    <location>
        <position position="1"/>
    </location>
</feature>
<reference evidence="2 3" key="1">
    <citation type="submission" date="2015-09" db="EMBL/GenBank/DDBJ databases">
        <title>Atta colombica WGS genome.</title>
        <authorList>
            <person name="Nygaard S."/>
            <person name="Hu H."/>
            <person name="Boomsma J."/>
            <person name="Zhang G."/>
        </authorList>
    </citation>
    <scope>NUCLEOTIDE SEQUENCE [LARGE SCALE GENOMIC DNA]</scope>
    <source>
        <strain evidence="2">Treedump-2</strain>
        <tissue evidence="2">Whole body</tissue>
    </source>
</reference>
<protein>
    <recommendedName>
        <fullName evidence="4">PID domain-containing protein</fullName>
    </recommendedName>
</protein>
<name>A0A195AYI2_9HYME</name>
<dbReference type="SUPFAM" id="SSF50729">
    <property type="entry name" value="PH domain-like"/>
    <property type="match status" value="1"/>
</dbReference>
<dbReference type="PANTHER" id="PTHR15832:SF2">
    <property type="entry name" value="SH2 DOMAIN-CONTAINING PROTEIN"/>
    <property type="match status" value="1"/>
</dbReference>
<dbReference type="Gene3D" id="2.30.29.30">
    <property type="entry name" value="Pleckstrin-homology domain (PH domain)/Phosphotyrosine-binding domain (PTB)"/>
    <property type="match status" value="1"/>
</dbReference>
<dbReference type="Proteomes" id="UP000078540">
    <property type="component" value="Unassembled WGS sequence"/>
</dbReference>
<feature type="chain" id="PRO_5008269165" description="PID domain-containing protein" evidence="1">
    <location>
        <begin position="28"/>
        <end position="186"/>
    </location>
</feature>